<keyword evidence="7" id="KW-0963">Cytoplasm</keyword>
<feature type="binding site" evidence="7">
    <location>
        <position position="312"/>
    </location>
    <ligand>
        <name>substrate</name>
    </ligand>
</feature>
<dbReference type="InterPro" id="IPR005814">
    <property type="entry name" value="Aminotrans_3"/>
</dbReference>
<reference evidence="8 9" key="1">
    <citation type="journal article" date="2015" name="Proc. Natl. Acad. Sci. U.S.A.">
        <title>Genomic and proteomic characterization of "Candidatus Nitrosopelagicus brevis": An ammonia-oxidizing archaeon from the open ocean.</title>
        <authorList>
            <person name="Santoro A.E."/>
            <person name="Dupont C.L."/>
            <person name="Richter R.A."/>
            <person name="Craig M.T."/>
            <person name="Carini P."/>
            <person name="McIlvin M.R."/>
            <person name="Yang Y."/>
            <person name="Orsi W.D."/>
            <person name="Moran D.M."/>
            <person name="Saito M.A."/>
        </authorList>
    </citation>
    <scope>NUCLEOTIDE SEQUENCE [LARGE SCALE GENOMIC DNA]</scope>
    <source>
        <strain evidence="9">V2</strain>
    </source>
</reference>
<keyword evidence="4 7" id="KW-0949">S-adenosyl-L-methionine</keyword>
<accession>A0A0A7V3N7</accession>
<keyword evidence="2 7" id="KW-0032">Aminotransferase</keyword>
<dbReference type="GO" id="GO:0030170">
    <property type="term" value="F:pyridoxal phosphate binding"/>
    <property type="evidence" value="ECO:0007669"/>
    <property type="project" value="UniProtKB-UniRule"/>
</dbReference>
<name>A0A0A7V3N7_9ARCH</name>
<dbReference type="InterPro" id="IPR015421">
    <property type="entry name" value="PyrdxlP-dep_Trfase_major"/>
</dbReference>
<dbReference type="EC" id="2.6.1.62" evidence="7"/>
<proteinExistence type="inferred from homology"/>
<evidence type="ECO:0000256" key="5">
    <source>
        <dbReference type="ARBA" id="ARBA00022756"/>
    </source>
</evidence>
<dbReference type="NCBIfam" id="TIGR00508">
    <property type="entry name" value="bioA"/>
    <property type="match status" value="1"/>
</dbReference>
<dbReference type="PIRSF" id="PIRSF000521">
    <property type="entry name" value="Transaminase_4ab_Lys_Orn"/>
    <property type="match status" value="1"/>
</dbReference>
<dbReference type="InterPro" id="IPR049704">
    <property type="entry name" value="Aminotrans_3_PPA_site"/>
</dbReference>
<dbReference type="KEGG" id="nbv:T478_0726"/>
<dbReference type="HOGENOM" id="CLU_016922_4_3_2"/>
<evidence type="ECO:0000313" key="9">
    <source>
        <dbReference type="Proteomes" id="UP000030944"/>
    </source>
</evidence>
<dbReference type="EMBL" id="CP007026">
    <property type="protein sequence ID" value="AJA92821.1"/>
    <property type="molecule type" value="Genomic_DNA"/>
</dbReference>
<dbReference type="InterPro" id="IPR005815">
    <property type="entry name" value="BioA"/>
</dbReference>
<comment type="similarity">
    <text evidence="7">Belongs to the class-III pyridoxal-phosphate-dependent aminotransferase family. BioA subfamily.</text>
</comment>
<comment type="catalytic activity">
    <reaction evidence="7">
        <text>(8S)-8-amino-7-oxononanoate + S-adenosyl-L-methionine = S-adenosyl-4-methylsulfanyl-2-oxobutanoate + (7R,8S)-7,8-diammoniononanoate</text>
        <dbReference type="Rhea" id="RHEA:16861"/>
        <dbReference type="ChEBI" id="CHEBI:16490"/>
        <dbReference type="ChEBI" id="CHEBI:59789"/>
        <dbReference type="ChEBI" id="CHEBI:149468"/>
        <dbReference type="ChEBI" id="CHEBI:149469"/>
        <dbReference type="EC" id="2.6.1.62"/>
    </reaction>
</comment>
<feature type="binding site" evidence="7">
    <location>
        <begin position="108"/>
        <end position="109"/>
    </location>
    <ligand>
        <name>pyridoxal 5'-phosphate</name>
        <dbReference type="ChEBI" id="CHEBI:597326"/>
    </ligand>
</feature>
<comment type="pathway">
    <text evidence="7">Cofactor biosynthesis; biotin biosynthesis; 7,8-diaminononanoate from 8-amino-7-oxononanoate (SAM route): step 1/1.</text>
</comment>
<dbReference type="STRING" id="1410606.T478_0726"/>
<dbReference type="CDD" id="cd00610">
    <property type="entry name" value="OAT_like"/>
    <property type="match status" value="1"/>
</dbReference>
<protein>
    <recommendedName>
        <fullName evidence="7">Adenosylmethionine-8-amino-7-oxononanoate aminotransferase</fullName>
        <ecNumber evidence="7">2.6.1.62</ecNumber>
    </recommendedName>
    <alternativeName>
        <fullName evidence="7">7,8-diamino-pelargonic acid aminotransferase</fullName>
        <shortName evidence="7">DAPA AT</shortName>
        <shortName evidence="7">DAPA aminotransferase</shortName>
    </alternativeName>
    <alternativeName>
        <fullName evidence="7">7,8-diaminononanoate synthase</fullName>
        <shortName evidence="7">DANS</shortName>
    </alternativeName>
    <alternativeName>
        <fullName evidence="7">Diaminopelargonic acid synthase</fullName>
    </alternativeName>
</protein>
<dbReference type="Gene3D" id="3.40.640.10">
    <property type="entry name" value="Type I PLP-dependent aspartate aminotransferase-like (Major domain)"/>
    <property type="match status" value="1"/>
</dbReference>
<dbReference type="GO" id="GO:0004015">
    <property type="term" value="F:adenosylmethionine-8-amino-7-oxononanoate transaminase activity"/>
    <property type="evidence" value="ECO:0007669"/>
    <property type="project" value="UniProtKB-UniRule"/>
</dbReference>
<keyword evidence="5 7" id="KW-0093">Biotin biosynthesis</keyword>
<organism evidence="8 9">
    <name type="scientific">Candidatus Nitrosopelagicus brevis</name>
    <dbReference type="NCBI Taxonomy" id="1410606"/>
    <lineage>
        <taxon>Archaea</taxon>
        <taxon>Nitrososphaerota</taxon>
    </lineage>
</organism>
<dbReference type="Gene3D" id="3.90.1150.10">
    <property type="entry name" value="Aspartate Aminotransferase, domain 1"/>
    <property type="match status" value="1"/>
</dbReference>
<evidence type="ECO:0000256" key="4">
    <source>
        <dbReference type="ARBA" id="ARBA00022691"/>
    </source>
</evidence>
<feature type="binding site" evidence="7">
    <location>
        <position position="141"/>
    </location>
    <ligand>
        <name>substrate</name>
    </ligand>
</feature>
<comment type="caution">
    <text evidence="7">Lacks conserved residue(s) required for the propagation of feature annotation.</text>
</comment>
<dbReference type="GO" id="GO:0009102">
    <property type="term" value="P:biotin biosynthetic process"/>
    <property type="evidence" value="ECO:0007669"/>
    <property type="project" value="UniProtKB-UniRule"/>
</dbReference>
<dbReference type="GO" id="GO:0005737">
    <property type="term" value="C:cytoplasm"/>
    <property type="evidence" value="ECO:0007669"/>
    <property type="project" value="UniProtKB-SubCell"/>
</dbReference>
<evidence type="ECO:0000256" key="6">
    <source>
        <dbReference type="ARBA" id="ARBA00022898"/>
    </source>
</evidence>
<keyword evidence="3 7" id="KW-0808">Transferase</keyword>
<dbReference type="Proteomes" id="UP000030944">
    <property type="component" value="Chromosome"/>
</dbReference>
<comment type="function">
    <text evidence="7">Catalyzes the transfer of the alpha-amino group from S-adenosyl-L-methionine (SAM) to 7-keto-8-aminopelargonic acid (KAPA) to form 7,8-diaminopelargonic acid (DAPA). It is the only aminotransferase known to utilize SAM as an amino donor.</text>
</comment>
<sequence>MIHMKSPSPLWHPNTQMSEWTSFPEIVSAKGMWLYDSKGGKMLDGVASMWCNVWGHSKSELVSEIIKQTKILQHTPLFNLTHPSAEKLSKKLLQLNPKMKSVFFSDNGSTAMEIAIKIALQYWRNVGENKKTNVATLENGYHGDTFGAMSVGYVPEFFSKFRSKLFSTIQFPVPRTVIIGSNTKKSSKEYAEYCLSKIEDKLEKDNSIAAFVMESGAQMAGGVIIYPKNFQKRISQICKKNDVLFVLDEIATGFGRLGSMIEYQSQNSTPDIVSFGKMLTGGYQTFAATLTTKKINDSFLGEFSQFKHLFHGHTYTGNPTAAALSLKNLELYKKYHLIEKIQKTSKIFKDRLDDISNLDLVGEIRHQGMVMGIELVQNKNSNKPLSSNISINKLVFEEGRKHQIYFRTLGNIIMLVPPLDISQKDLNFLIDGTISTIKSLSRKL</sequence>
<feature type="modified residue" description="N6-(pyridoxal phosphate)lysine" evidence="7">
    <location>
        <position position="277"/>
    </location>
</feature>
<gene>
    <name evidence="7 8" type="primary">bioA</name>
    <name evidence="8" type="ORF">T478_0726</name>
</gene>
<dbReference type="Pfam" id="PF00202">
    <property type="entry name" value="Aminotran_3"/>
    <property type="match status" value="1"/>
</dbReference>
<evidence type="ECO:0000256" key="2">
    <source>
        <dbReference type="ARBA" id="ARBA00022576"/>
    </source>
</evidence>
<evidence type="ECO:0000256" key="3">
    <source>
        <dbReference type="ARBA" id="ARBA00022679"/>
    </source>
</evidence>
<evidence type="ECO:0000313" key="8">
    <source>
        <dbReference type="EMBL" id="AJA92821.1"/>
    </source>
</evidence>
<feature type="site" description="Participates in the substrate recognition with KAPA and in a stacking interaction with the adenine ring of SAM" evidence="7">
    <location>
        <position position="14"/>
    </location>
</feature>
<feature type="binding site" evidence="7">
    <location>
        <position position="277"/>
    </location>
    <ligand>
        <name>substrate</name>
    </ligand>
</feature>
<dbReference type="HAMAP" id="MF_00834">
    <property type="entry name" value="BioA"/>
    <property type="match status" value="1"/>
</dbReference>
<dbReference type="UniPathway" id="UPA00078">
    <property type="reaction ID" value="UER00160"/>
</dbReference>
<comment type="subcellular location">
    <subcellularLocation>
        <location evidence="7">Cytoplasm</location>
    </subcellularLocation>
</comment>
<comment type="subunit">
    <text evidence="7">Homodimer.</text>
</comment>
<dbReference type="AlphaFoldDB" id="A0A0A7V3N7"/>
<dbReference type="InterPro" id="IPR015424">
    <property type="entry name" value="PyrdxlP-dep_Trfase"/>
</dbReference>
<evidence type="ECO:0000256" key="1">
    <source>
        <dbReference type="ARBA" id="ARBA00001933"/>
    </source>
</evidence>
<dbReference type="InterPro" id="IPR015422">
    <property type="entry name" value="PyrdxlP-dep_Trfase_small"/>
</dbReference>
<dbReference type="SUPFAM" id="SSF53383">
    <property type="entry name" value="PLP-dependent transferases"/>
    <property type="match status" value="1"/>
</dbReference>
<keyword evidence="6 7" id="KW-0663">Pyridoxal phosphate</keyword>
<dbReference type="PANTHER" id="PTHR42684">
    <property type="entry name" value="ADENOSYLMETHIONINE-8-AMINO-7-OXONONANOATE AMINOTRANSFERASE"/>
    <property type="match status" value="1"/>
</dbReference>
<comment type="cofactor">
    <cofactor evidence="1 7">
        <name>pyridoxal 5'-phosphate</name>
        <dbReference type="ChEBI" id="CHEBI:597326"/>
    </cofactor>
</comment>
<dbReference type="PANTHER" id="PTHR42684:SF3">
    <property type="entry name" value="ADENOSYLMETHIONINE-8-AMINO-7-OXONONANOATE AMINOTRANSFERASE"/>
    <property type="match status" value="1"/>
</dbReference>
<evidence type="ECO:0000256" key="7">
    <source>
        <dbReference type="HAMAP-Rule" id="MF_00834"/>
    </source>
</evidence>
<feature type="binding site" evidence="7">
    <location>
        <position position="407"/>
    </location>
    <ligand>
        <name>substrate</name>
    </ligand>
</feature>
<feature type="binding site" evidence="7">
    <location>
        <begin position="313"/>
        <end position="314"/>
    </location>
    <ligand>
        <name>pyridoxal 5'-phosphate</name>
        <dbReference type="ChEBI" id="CHEBI:597326"/>
    </ligand>
</feature>
<dbReference type="PROSITE" id="PS00600">
    <property type="entry name" value="AA_TRANSFER_CLASS_3"/>
    <property type="match status" value="1"/>
</dbReference>
<feature type="binding site" evidence="7">
    <location>
        <position position="248"/>
    </location>
    <ligand>
        <name>pyridoxal 5'-phosphate</name>
        <dbReference type="ChEBI" id="CHEBI:597326"/>
    </ligand>
</feature>